<keyword evidence="10" id="KW-1185">Reference proteome</keyword>
<comment type="similarity">
    <text evidence="6">Belongs to the drug/metabolite transporter (DMT) superfamily. Small multidrug resistance (SMR) (TC 2.A.7.1) family.</text>
</comment>
<dbReference type="Proteomes" id="UP000609346">
    <property type="component" value="Unassembled WGS sequence"/>
</dbReference>
<gene>
    <name evidence="9" type="ORF">H8B09_18315</name>
</gene>
<evidence type="ECO:0000313" key="9">
    <source>
        <dbReference type="EMBL" id="MBD3920726.1"/>
    </source>
</evidence>
<protein>
    <submittedName>
        <fullName evidence="9">Multidrug efflux SMR transporter</fullName>
    </submittedName>
</protein>
<dbReference type="PANTHER" id="PTHR30561">
    <property type="entry name" value="SMR FAMILY PROTON-DEPENDENT DRUG EFFLUX TRANSPORTER SUGE"/>
    <property type="match status" value="1"/>
</dbReference>
<dbReference type="InterPro" id="IPR045324">
    <property type="entry name" value="Small_multidrug_res"/>
</dbReference>
<dbReference type="EMBL" id="JACXZA010000004">
    <property type="protein sequence ID" value="MBD3920726.1"/>
    <property type="molecule type" value="Genomic_DNA"/>
</dbReference>
<dbReference type="Pfam" id="PF00893">
    <property type="entry name" value="Multi_Drug_Res"/>
    <property type="match status" value="1"/>
</dbReference>
<dbReference type="InterPro" id="IPR037185">
    <property type="entry name" value="EmrE-like"/>
</dbReference>
<dbReference type="InterPro" id="IPR000390">
    <property type="entry name" value="Small_drug/metabolite_transptr"/>
</dbReference>
<name>A0ABR8MXN3_9BACL</name>
<organism evidence="9 10">
    <name type="scientific">Paenibacillus terricola</name>
    <dbReference type="NCBI Taxonomy" id="2763503"/>
    <lineage>
        <taxon>Bacteria</taxon>
        <taxon>Bacillati</taxon>
        <taxon>Bacillota</taxon>
        <taxon>Bacilli</taxon>
        <taxon>Bacillales</taxon>
        <taxon>Paenibacillaceae</taxon>
        <taxon>Paenibacillus</taxon>
    </lineage>
</organism>
<evidence type="ECO:0000256" key="2">
    <source>
        <dbReference type="ARBA" id="ARBA00022475"/>
    </source>
</evidence>
<evidence type="ECO:0000256" key="7">
    <source>
        <dbReference type="SAM" id="MobiDB-lite"/>
    </source>
</evidence>
<keyword evidence="4 8" id="KW-1133">Transmembrane helix</keyword>
<feature type="compositionally biased region" description="Polar residues" evidence="7">
    <location>
        <begin position="114"/>
        <end position="130"/>
    </location>
</feature>
<feature type="region of interest" description="Disordered" evidence="7">
    <location>
        <begin position="112"/>
        <end position="139"/>
    </location>
</feature>
<evidence type="ECO:0000256" key="6">
    <source>
        <dbReference type="RuleBase" id="RU003942"/>
    </source>
</evidence>
<sequence length="139" mass="14342">MAWLYLIVGGFLEIAWAFGLQESHGFTRVVPSVLTVAALIASFALFARAMRVIEIGTAYAIFTGIGTAGTAIVGILFLGEPAEVGKLVFITILLCGIIGLKVISGEKKPAVQQAGDSGSVSAGLTTNGGAVSSERQEVQ</sequence>
<keyword evidence="3 6" id="KW-0812">Transmembrane</keyword>
<keyword evidence="5 8" id="KW-0472">Membrane</keyword>
<evidence type="ECO:0000256" key="5">
    <source>
        <dbReference type="ARBA" id="ARBA00023136"/>
    </source>
</evidence>
<evidence type="ECO:0000313" key="10">
    <source>
        <dbReference type="Proteomes" id="UP000609346"/>
    </source>
</evidence>
<comment type="subcellular location">
    <subcellularLocation>
        <location evidence="1 6">Cell membrane</location>
        <topology evidence="1 6">Multi-pass membrane protein</topology>
    </subcellularLocation>
</comment>
<dbReference type="PANTHER" id="PTHR30561:SF21">
    <property type="entry name" value="MOLECULAR CHAPERONE"/>
    <property type="match status" value="1"/>
</dbReference>
<comment type="caution">
    <text evidence="9">The sequence shown here is derived from an EMBL/GenBank/DDBJ whole genome shotgun (WGS) entry which is preliminary data.</text>
</comment>
<evidence type="ECO:0000256" key="3">
    <source>
        <dbReference type="ARBA" id="ARBA00022692"/>
    </source>
</evidence>
<evidence type="ECO:0000256" key="1">
    <source>
        <dbReference type="ARBA" id="ARBA00004651"/>
    </source>
</evidence>
<reference evidence="9 10" key="1">
    <citation type="submission" date="2020-09" db="EMBL/GenBank/DDBJ databases">
        <title>Paenibacillus sp. strain PR3 16S rRNA gene Genome sequencing and assembly.</title>
        <authorList>
            <person name="Kim J."/>
        </authorList>
    </citation>
    <scope>NUCLEOTIDE SEQUENCE [LARGE SCALE GENOMIC DNA]</scope>
    <source>
        <strain evidence="9 10">PR3</strain>
    </source>
</reference>
<evidence type="ECO:0000256" key="8">
    <source>
        <dbReference type="SAM" id="Phobius"/>
    </source>
</evidence>
<keyword evidence="2" id="KW-1003">Cell membrane</keyword>
<feature type="transmembrane region" description="Helical" evidence="8">
    <location>
        <begin position="27"/>
        <end position="47"/>
    </location>
</feature>
<proteinExistence type="inferred from homology"/>
<dbReference type="Gene3D" id="1.10.3730.20">
    <property type="match status" value="1"/>
</dbReference>
<evidence type="ECO:0000256" key="4">
    <source>
        <dbReference type="ARBA" id="ARBA00022989"/>
    </source>
</evidence>
<accession>A0ABR8MXN3</accession>
<feature type="transmembrane region" description="Helical" evidence="8">
    <location>
        <begin position="84"/>
        <end position="103"/>
    </location>
</feature>
<feature type="transmembrane region" description="Helical" evidence="8">
    <location>
        <begin position="59"/>
        <end position="78"/>
    </location>
</feature>
<dbReference type="SUPFAM" id="SSF103481">
    <property type="entry name" value="Multidrug resistance efflux transporter EmrE"/>
    <property type="match status" value="1"/>
</dbReference>